<protein>
    <submittedName>
        <fullName evidence="3">Aminotransferase class V</fullName>
    </submittedName>
</protein>
<keyword evidence="3" id="KW-0808">Transferase</keyword>
<dbReference type="InterPro" id="IPR015421">
    <property type="entry name" value="PyrdxlP-dep_Trfase_major"/>
</dbReference>
<evidence type="ECO:0000259" key="2">
    <source>
        <dbReference type="Pfam" id="PF00266"/>
    </source>
</evidence>
<evidence type="ECO:0000313" key="4">
    <source>
        <dbReference type="Proteomes" id="UP000654345"/>
    </source>
</evidence>
<dbReference type="GO" id="GO:0008483">
    <property type="term" value="F:transaminase activity"/>
    <property type="evidence" value="ECO:0007669"/>
    <property type="project" value="UniProtKB-KW"/>
</dbReference>
<gene>
    <name evidence="3" type="ORF">KSB_70670</name>
</gene>
<evidence type="ECO:0000256" key="1">
    <source>
        <dbReference type="ARBA" id="ARBA00022898"/>
    </source>
</evidence>
<dbReference type="InterPro" id="IPR000192">
    <property type="entry name" value="Aminotrans_V_dom"/>
</dbReference>
<dbReference type="InterPro" id="IPR015424">
    <property type="entry name" value="PyrdxlP-dep_Trfase"/>
</dbReference>
<dbReference type="Proteomes" id="UP000654345">
    <property type="component" value="Unassembled WGS sequence"/>
</dbReference>
<dbReference type="InterPro" id="IPR015422">
    <property type="entry name" value="PyrdxlP-dep_Trfase_small"/>
</dbReference>
<organism evidence="3 4">
    <name type="scientific">Ktedonobacter robiniae</name>
    <dbReference type="NCBI Taxonomy" id="2778365"/>
    <lineage>
        <taxon>Bacteria</taxon>
        <taxon>Bacillati</taxon>
        <taxon>Chloroflexota</taxon>
        <taxon>Ktedonobacteria</taxon>
        <taxon>Ktedonobacterales</taxon>
        <taxon>Ktedonobacteraceae</taxon>
        <taxon>Ktedonobacter</taxon>
    </lineage>
</organism>
<dbReference type="SUPFAM" id="SSF53383">
    <property type="entry name" value="PLP-dependent transferases"/>
    <property type="match status" value="1"/>
</dbReference>
<accession>A0ABQ3V1B5</accession>
<dbReference type="Gene3D" id="3.40.640.10">
    <property type="entry name" value="Type I PLP-dependent aspartate aminotransferase-like (Major domain)"/>
    <property type="match status" value="1"/>
</dbReference>
<keyword evidence="3" id="KW-0032">Aminotransferase</keyword>
<sequence length="387" mass="43049">MSVKQLLLPVAAEHFQVRPDITFLNHGSFGACPRPVFATYQQWQSALEADPVEFLGRRIDDLLREARLSLAAYLGTQADHLVFVPNTTAGVNIVARSLQLGPGDEVLATDHEYGASDRTWHFLCTQKGMSYINQPIPLPLEGEEEMVEQFWQGVTPRTKVIFISHITSPTALIFPVAKICQRAREAGILTIIDGAHAPGQIPLNLEEIGADFYIGNCHKWLCAPKGSAFLYASPKHQAILQPLIVSWGYESQKPGISSFQDYFGWVGTDDPAAFLSVPSAIAFQQEHNWDAVRAACHELAASTRQEITSLLGTQLICSDTWFGQMCAIQVPDGDSQALQRTLRETWHIEMPVTSWNNHRYIRLSIQGYNSPADVERLLTALHAIFVQ</sequence>
<evidence type="ECO:0000313" key="3">
    <source>
        <dbReference type="EMBL" id="GHO58592.1"/>
    </source>
</evidence>
<reference evidence="3 4" key="1">
    <citation type="journal article" date="2021" name="Int. J. Syst. Evol. Microbiol.">
        <title>Reticulibacter mediterranei gen. nov., sp. nov., within the new family Reticulibacteraceae fam. nov., and Ktedonospora formicarum gen. nov., sp. nov., Ktedonobacter robiniae sp. nov., Dictyobacter formicarum sp. nov. and Dictyobacter arantiisoli sp. nov., belonging to the class Ktedonobacteria.</title>
        <authorList>
            <person name="Yabe S."/>
            <person name="Zheng Y."/>
            <person name="Wang C.M."/>
            <person name="Sakai Y."/>
            <person name="Abe K."/>
            <person name="Yokota A."/>
            <person name="Donadio S."/>
            <person name="Cavaletti L."/>
            <person name="Monciardini P."/>
        </authorList>
    </citation>
    <scope>NUCLEOTIDE SEQUENCE [LARGE SCALE GENOMIC DNA]</scope>
    <source>
        <strain evidence="3 4">SOSP1-30</strain>
    </source>
</reference>
<proteinExistence type="predicted"/>
<dbReference type="PROSITE" id="PS51257">
    <property type="entry name" value="PROKAR_LIPOPROTEIN"/>
    <property type="match status" value="1"/>
</dbReference>
<name>A0ABQ3V1B5_9CHLR</name>
<dbReference type="PANTHER" id="PTHR43092">
    <property type="entry name" value="L-CYSTEINE DESULFHYDRASE"/>
    <property type="match status" value="1"/>
</dbReference>
<feature type="domain" description="Aminotransferase class V" evidence="2">
    <location>
        <begin position="40"/>
        <end position="377"/>
    </location>
</feature>
<keyword evidence="4" id="KW-1185">Reference proteome</keyword>
<keyword evidence="1" id="KW-0663">Pyridoxal phosphate</keyword>
<dbReference type="Gene3D" id="3.90.1150.10">
    <property type="entry name" value="Aspartate Aminotransferase, domain 1"/>
    <property type="match status" value="1"/>
</dbReference>
<dbReference type="PANTHER" id="PTHR43092:SF2">
    <property type="entry name" value="HERCYNYLCYSTEINE SULFOXIDE LYASE"/>
    <property type="match status" value="1"/>
</dbReference>
<dbReference type="Pfam" id="PF00266">
    <property type="entry name" value="Aminotran_5"/>
    <property type="match status" value="1"/>
</dbReference>
<dbReference type="EMBL" id="BNJG01000003">
    <property type="protein sequence ID" value="GHO58592.1"/>
    <property type="molecule type" value="Genomic_DNA"/>
</dbReference>
<comment type="caution">
    <text evidence="3">The sequence shown here is derived from an EMBL/GenBank/DDBJ whole genome shotgun (WGS) entry which is preliminary data.</text>
</comment>
<dbReference type="RefSeq" id="WP_201374858.1">
    <property type="nucleotide sequence ID" value="NZ_BNJG01000003.1"/>
</dbReference>